<dbReference type="EMBL" id="CP012700">
    <property type="protein sequence ID" value="ALH82050.1"/>
    <property type="molecule type" value="Genomic_DNA"/>
</dbReference>
<feature type="domain" description="HTH lysR-type" evidence="5">
    <location>
        <begin position="4"/>
        <end position="61"/>
    </location>
</feature>
<dbReference type="Pfam" id="PF03466">
    <property type="entry name" value="LysR_substrate"/>
    <property type="match status" value="1"/>
</dbReference>
<dbReference type="InterPro" id="IPR005119">
    <property type="entry name" value="LysR_subst-bd"/>
</dbReference>
<evidence type="ECO:0000313" key="6">
    <source>
        <dbReference type="EMBL" id="ALH82050.1"/>
    </source>
</evidence>
<organism evidence="6 7">
    <name type="scientific">Sphingopyxis macrogoltabida</name>
    <name type="common">Sphingomonas macrogoltabidus</name>
    <dbReference type="NCBI Taxonomy" id="33050"/>
    <lineage>
        <taxon>Bacteria</taxon>
        <taxon>Pseudomonadati</taxon>
        <taxon>Pseudomonadota</taxon>
        <taxon>Alphaproteobacteria</taxon>
        <taxon>Sphingomonadales</taxon>
        <taxon>Sphingomonadaceae</taxon>
        <taxon>Sphingopyxis</taxon>
    </lineage>
</organism>
<dbReference type="PANTHER" id="PTHR30537:SF5">
    <property type="entry name" value="HTH-TYPE TRANSCRIPTIONAL ACTIVATOR TTDR-RELATED"/>
    <property type="match status" value="1"/>
</dbReference>
<evidence type="ECO:0000256" key="1">
    <source>
        <dbReference type="ARBA" id="ARBA00009437"/>
    </source>
</evidence>
<dbReference type="CDD" id="cd08422">
    <property type="entry name" value="PBP2_CrgA_like"/>
    <property type="match status" value="1"/>
</dbReference>
<dbReference type="SUPFAM" id="SSF46785">
    <property type="entry name" value="Winged helix' DNA-binding domain"/>
    <property type="match status" value="1"/>
</dbReference>
<dbReference type="InterPro" id="IPR036388">
    <property type="entry name" value="WH-like_DNA-bd_sf"/>
</dbReference>
<evidence type="ECO:0000256" key="2">
    <source>
        <dbReference type="ARBA" id="ARBA00023015"/>
    </source>
</evidence>
<keyword evidence="3" id="KW-0238">DNA-binding</keyword>
<dbReference type="Pfam" id="PF00126">
    <property type="entry name" value="HTH_1"/>
    <property type="match status" value="1"/>
</dbReference>
<dbReference type="InterPro" id="IPR000847">
    <property type="entry name" value="LysR_HTH_N"/>
</dbReference>
<dbReference type="PRINTS" id="PR00039">
    <property type="entry name" value="HTHLYSR"/>
</dbReference>
<dbReference type="InterPro" id="IPR058163">
    <property type="entry name" value="LysR-type_TF_proteobact-type"/>
</dbReference>
<dbReference type="PROSITE" id="PS50931">
    <property type="entry name" value="HTH_LYSR"/>
    <property type="match status" value="1"/>
</dbReference>
<accession>A0A0N9U9M4</accession>
<comment type="similarity">
    <text evidence="1">Belongs to the LysR transcriptional regulatory family.</text>
</comment>
<dbReference type="Proteomes" id="UP000058074">
    <property type="component" value="Chromosome"/>
</dbReference>
<dbReference type="Gene3D" id="1.10.10.10">
    <property type="entry name" value="Winged helix-like DNA-binding domain superfamily/Winged helix DNA-binding domain"/>
    <property type="match status" value="1"/>
</dbReference>
<keyword evidence="4" id="KW-0804">Transcription</keyword>
<dbReference type="GO" id="GO:0043565">
    <property type="term" value="F:sequence-specific DNA binding"/>
    <property type="evidence" value="ECO:0007669"/>
    <property type="project" value="TreeGrafter"/>
</dbReference>
<dbReference type="FunFam" id="1.10.10.10:FF:000001">
    <property type="entry name" value="LysR family transcriptional regulator"/>
    <property type="match status" value="1"/>
</dbReference>
<evidence type="ECO:0000313" key="7">
    <source>
        <dbReference type="Proteomes" id="UP000058074"/>
    </source>
</evidence>
<evidence type="ECO:0000256" key="3">
    <source>
        <dbReference type="ARBA" id="ARBA00023125"/>
    </source>
</evidence>
<gene>
    <name evidence="6" type="ORF">AN936_17310</name>
</gene>
<dbReference type="SUPFAM" id="SSF53850">
    <property type="entry name" value="Periplasmic binding protein-like II"/>
    <property type="match status" value="1"/>
</dbReference>
<protein>
    <submittedName>
        <fullName evidence="6">LysR family transcriptional regulator</fullName>
    </submittedName>
</protein>
<keyword evidence="2" id="KW-0805">Transcription regulation</keyword>
<dbReference type="Gene3D" id="3.40.190.290">
    <property type="match status" value="1"/>
</dbReference>
<dbReference type="RefSeq" id="WP_054589164.1">
    <property type="nucleotide sequence ID" value="NZ_CP012700.1"/>
</dbReference>
<name>A0A0N9U9M4_SPHMC</name>
<dbReference type="GO" id="GO:0003700">
    <property type="term" value="F:DNA-binding transcription factor activity"/>
    <property type="evidence" value="ECO:0007669"/>
    <property type="project" value="InterPro"/>
</dbReference>
<sequence length="315" mass="32955">MSLPDYEGWACFVAVADGGSFTAAATALGLSKASVSKAVTRLEASLGITLLHRSSRVVAVSTAGEGLLAEARAMVAAATAATEAARGDRVDLAGPIRLAAPMSFGIKVLGPPLAAFLDRHPAVEIEVLLSDARHDPVAEGIDLTLRIAPLADSSLRARTIAPVAASVIASPAYLEKHGTPKHPLELSGHRLIGYGHRQRALPLHFQRAGEEATVLPTGPLFANNGDIMVPLIVAGGGIAVLPDFIAADELASGAVVPILADWSLPQSHLHLLSPPSRLRPARVRALSDHLVDGLKISCTGAHERFVKQHHRTEND</sequence>
<dbReference type="PATRIC" id="fig|33050.5.peg.3588"/>
<dbReference type="AlphaFoldDB" id="A0A0N9U9M4"/>
<dbReference type="KEGG" id="smag:AN936_17310"/>
<reference evidence="6 7" key="1">
    <citation type="journal article" date="2015" name="Genome Announc.">
        <title>Complete Genome Sequence of Polypropylene Glycol- and Polyethylene Glycol-Degrading Sphingopyxis macrogoltabida Strain EY-1.</title>
        <authorList>
            <person name="Ohtsubo Y."/>
            <person name="Nagata Y."/>
            <person name="Numata M."/>
            <person name="Tsuchikane K."/>
            <person name="Hosoyama A."/>
            <person name="Yamazoe A."/>
            <person name="Tsuda M."/>
            <person name="Fujita N."/>
            <person name="Kawai F."/>
        </authorList>
    </citation>
    <scope>NUCLEOTIDE SEQUENCE [LARGE SCALE GENOMIC DNA]</scope>
    <source>
        <strain evidence="6 7">EY-1</strain>
    </source>
</reference>
<dbReference type="PANTHER" id="PTHR30537">
    <property type="entry name" value="HTH-TYPE TRANSCRIPTIONAL REGULATOR"/>
    <property type="match status" value="1"/>
</dbReference>
<dbReference type="GO" id="GO:0006351">
    <property type="term" value="P:DNA-templated transcription"/>
    <property type="evidence" value="ECO:0007669"/>
    <property type="project" value="TreeGrafter"/>
</dbReference>
<dbReference type="OrthoDB" id="9812435at2"/>
<evidence type="ECO:0000256" key="4">
    <source>
        <dbReference type="ARBA" id="ARBA00023163"/>
    </source>
</evidence>
<proteinExistence type="inferred from homology"/>
<evidence type="ECO:0000259" key="5">
    <source>
        <dbReference type="PROSITE" id="PS50931"/>
    </source>
</evidence>
<dbReference type="InterPro" id="IPR036390">
    <property type="entry name" value="WH_DNA-bd_sf"/>
</dbReference>